<dbReference type="EMBL" id="MLYV02000565">
    <property type="protein sequence ID" value="PSR83174.1"/>
    <property type="molecule type" value="Genomic_DNA"/>
</dbReference>
<organism evidence="5 7">
    <name type="scientific">Hermanssonia centrifuga</name>
    <dbReference type="NCBI Taxonomy" id="98765"/>
    <lineage>
        <taxon>Eukaryota</taxon>
        <taxon>Fungi</taxon>
        <taxon>Dikarya</taxon>
        <taxon>Basidiomycota</taxon>
        <taxon>Agaricomycotina</taxon>
        <taxon>Agaricomycetes</taxon>
        <taxon>Polyporales</taxon>
        <taxon>Meruliaceae</taxon>
        <taxon>Hermanssonia</taxon>
    </lineage>
</organism>
<dbReference type="Proteomes" id="UP000186601">
    <property type="component" value="Unassembled WGS sequence"/>
</dbReference>
<evidence type="ECO:0000256" key="1">
    <source>
        <dbReference type="ARBA" id="ARBA00004685"/>
    </source>
</evidence>
<reference evidence="5 7" key="1">
    <citation type="submission" date="2018-02" db="EMBL/GenBank/DDBJ databases">
        <title>Genome sequence of the basidiomycete white-rot fungus Phlebia centrifuga.</title>
        <authorList>
            <person name="Granchi Z."/>
            <person name="Peng M."/>
            <person name="de Vries R.P."/>
            <person name="Hilden K."/>
            <person name="Makela M.R."/>
            <person name="Grigoriev I."/>
            <person name="Riley R."/>
        </authorList>
    </citation>
    <scope>NUCLEOTIDE SEQUENCE [LARGE SCALE GENOMIC DNA]</scope>
    <source>
        <strain evidence="5 7">FBCC195</strain>
    </source>
</reference>
<accession>A0A2R6P1A7</accession>
<evidence type="ECO:0000256" key="4">
    <source>
        <dbReference type="SAM" id="Phobius"/>
    </source>
</evidence>
<evidence type="ECO:0000313" key="5">
    <source>
        <dbReference type="EMBL" id="PSR83174.1"/>
    </source>
</evidence>
<keyword evidence="7" id="KW-1185">Reference proteome</keyword>
<evidence type="ECO:0000256" key="3">
    <source>
        <dbReference type="ARBA" id="ARBA00035112"/>
    </source>
</evidence>
<evidence type="ECO:0000313" key="7">
    <source>
        <dbReference type="Proteomes" id="UP000186601"/>
    </source>
</evidence>
<protein>
    <submittedName>
        <fullName evidence="5">Uncharacterized protein</fullName>
    </submittedName>
</protein>
<keyword evidence="4" id="KW-0812">Transmembrane</keyword>
<keyword evidence="4" id="KW-1133">Transmembrane helix</keyword>
<keyword evidence="4" id="KW-0472">Membrane</keyword>
<dbReference type="PANTHER" id="PTHR33365:SF11">
    <property type="entry name" value="TAT PATHWAY SIGNAL SEQUENCE"/>
    <property type="match status" value="1"/>
</dbReference>
<comment type="caution">
    <text evidence="5">The sequence shown here is derived from an EMBL/GenBank/DDBJ whole genome shotgun (WGS) entry which is preliminary data.</text>
</comment>
<keyword evidence="2" id="KW-0560">Oxidoreductase</keyword>
<evidence type="ECO:0000256" key="2">
    <source>
        <dbReference type="ARBA" id="ARBA00023002"/>
    </source>
</evidence>
<sequence length="205" mass="23227">MWVSKRYAERNWDRRTSIFFFVVAGAALSVGIYTLTTIYIKDRFGSGYPNDPLSFAVTFGEPVAMRVSDTAHFDLQSQEGIDEFAHALPSGGHLVYVRPDGDGSDPQPYTVTLFHQLRCLDVIRQQYSKVPSAPPPSLLHHCMNYVRHTILCRPHLLLEPAVNSQGTESREGGYDAVCHNWEAVYQEAERNYEAYTNWSHRASEA</sequence>
<dbReference type="STRING" id="98765.A0A2R6P1A7"/>
<dbReference type="PANTHER" id="PTHR33365">
    <property type="entry name" value="YALI0B05434P"/>
    <property type="match status" value="1"/>
</dbReference>
<dbReference type="AlphaFoldDB" id="A0A2R6P1A7"/>
<name>A0A2R6P1A7_9APHY</name>
<dbReference type="GO" id="GO:0016491">
    <property type="term" value="F:oxidoreductase activity"/>
    <property type="evidence" value="ECO:0007669"/>
    <property type="project" value="UniProtKB-KW"/>
</dbReference>
<comment type="pathway">
    <text evidence="1">Mycotoxin biosynthesis.</text>
</comment>
<dbReference type="EMBL" id="MLYV02000031">
    <property type="protein sequence ID" value="PSS37774.1"/>
    <property type="molecule type" value="Genomic_DNA"/>
</dbReference>
<dbReference type="InterPro" id="IPR021765">
    <property type="entry name" value="UstYa-like"/>
</dbReference>
<proteinExistence type="inferred from homology"/>
<evidence type="ECO:0000313" key="6">
    <source>
        <dbReference type="EMBL" id="PSS37774.1"/>
    </source>
</evidence>
<dbReference type="Pfam" id="PF11807">
    <property type="entry name" value="UstYa"/>
    <property type="match status" value="1"/>
</dbReference>
<gene>
    <name evidence="6" type="ORF">PHLCEN_2v375</name>
    <name evidence="5" type="ORF">PHLCEN_2v5823</name>
</gene>
<comment type="similarity">
    <text evidence="3">Belongs to the ustYa family.</text>
</comment>
<feature type="transmembrane region" description="Helical" evidence="4">
    <location>
        <begin position="18"/>
        <end position="40"/>
    </location>
</feature>
<dbReference type="OrthoDB" id="3687641at2759"/>
<dbReference type="GO" id="GO:0043386">
    <property type="term" value="P:mycotoxin biosynthetic process"/>
    <property type="evidence" value="ECO:0007669"/>
    <property type="project" value="InterPro"/>
</dbReference>